<dbReference type="WBParaSite" id="SSLN_0001787501-mRNA-1">
    <property type="protein sequence ID" value="SSLN_0001787501-mRNA-1"/>
    <property type="gene ID" value="SSLN_0001787501"/>
</dbReference>
<dbReference type="Proteomes" id="UP000275846">
    <property type="component" value="Unassembled WGS sequence"/>
</dbReference>
<evidence type="ECO:0000313" key="1">
    <source>
        <dbReference type="EMBL" id="VDM03606.1"/>
    </source>
</evidence>
<accession>A0A183TL72</accession>
<dbReference type="AlphaFoldDB" id="A0A183TL72"/>
<gene>
    <name evidence="1" type="ORF">SSLN_LOCUS17220</name>
</gene>
<dbReference type="EMBL" id="UYSU01042157">
    <property type="protein sequence ID" value="VDM03606.1"/>
    <property type="molecule type" value="Genomic_DNA"/>
</dbReference>
<sequence>MLLWPPLAGTQLSPVAPRSWFFPAAIPRATATTSGLNQVRVSGVVCVSTPDNPRSYRPEWRMAHVAQKLAHYKVDIAALRETQLSEHGQLEDVGSG</sequence>
<proteinExistence type="predicted"/>
<name>A0A183TL72_SCHSO</name>
<evidence type="ECO:0000313" key="3">
    <source>
        <dbReference type="WBParaSite" id="SSLN_0001787501-mRNA-1"/>
    </source>
</evidence>
<reference evidence="3" key="1">
    <citation type="submission" date="2016-06" db="UniProtKB">
        <authorList>
            <consortium name="WormBaseParasite"/>
        </authorList>
    </citation>
    <scope>IDENTIFICATION</scope>
</reference>
<organism evidence="3">
    <name type="scientific">Schistocephalus solidus</name>
    <name type="common">Tapeworm</name>
    <dbReference type="NCBI Taxonomy" id="70667"/>
    <lineage>
        <taxon>Eukaryota</taxon>
        <taxon>Metazoa</taxon>
        <taxon>Spiralia</taxon>
        <taxon>Lophotrochozoa</taxon>
        <taxon>Platyhelminthes</taxon>
        <taxon>Cestoda</taxon>
        <taxon>Eucestoda</taxon>
        <taxon>Diphyllobothriidea</taxon>
        <taxon>Diphyllobothriidae</taxon>
        <taxon>Schistocephalus</taxon>
    </lineage>
</organism>
<dbReference type="OrthoDB" id="74314at2759"/>
<reference evidence="1 2" key="2">
    <citation type="submission" date="2018-11" db="EMBL/GenBank/DDBJ databases">
        <authorList>
            <consortium name="Pathogen Informatics"/>
        </authorList>
    </citation>
    <scope>NUCLEOTIDE SEQUENCE [LARGE SCALE GENOMIC DNA]</scope>
    <source>
        <strain evidence="1 2">NST_G2</strain>
    </source>
</reference>
<evidence type="ECO:0000313" key="2">
    <source>
        <dbReference type="Proteomes" id="UP000275846"/>
    </source>
</evidence>
<keyword evidence="2" id="KW-1185">Reference proteome</keyword>
<protein>
    <submittedName>
        <fullName evidence="3">CN hydrolase domain-containing protein</fullName>
    </submittedName>
</protein>